<name>A0ABN3XVW7_9ACTN</name>
<accession>A0ABN3XVW7</accession>
<dbReference type="RefSeq" id="WP_344890772.1">
    <property type="nucleotide sequence ID" value="NZ_BAAAWD010000006.1"/>
</dbReference>
<dbReference type="InterPro" id="IPR011330">
    <property type="entry name" value="Glyco_hydro/deAcase_b/a-brl"/>
</dbReference>
<keyword evidence="6" id="KW-1185">Reference proteome</keyword>
<dbReference type="SUPFAM" id="SSF88713">
    <property type="entry name" value="Glycoside hydrolase/deacetylase"/>
    <property type="match status" value="1"/>
</dbReference>
<organism evidence="5 6">
    <name type="scientific">Streptosporangium longisporum</name>
    <dbReference type="NCBI Taxonomy" id="46187"/>
    <lineage>
        <taxon>Bacteria</taxon>
        <taxon>Bacillati</taxon>
        <taxon>Actinomycetota</taxon>
        <taxon>Actinomycetes</taxon>
        <taxon>Streptosporangiales</taxon>
        <taxon>Streptosporangiaceae</taxon>
        <taxon>Streptosporangium</taxon>
    </lineage>
</organism>
<protein>
    <recommendedName>
        <fullName evidence="4">NodB homology domain-containing protein</fullName>
    </recommendedName>
</protein>
<dbReference type="PANTHER" id="PTHR10587:SF133">
    <property type="entry name" value="CHITIN DEACETYLASE 1-RELATED"/>
    <property type="match status" value="1"/>
</dbReference>
<dbReference type="EMBL" id="BAAAWD010000006">
    <property type="protein sequence ID" value="GAA2997151.1"/>
    <property type="molecule type" value="Genomic_DNA"/>
</dbReference>
<feature type="domain" description="NodB homology" evidence="4">
    <location>
        <begin position="248"/>
        <end position="424"/>
    </location>
</feature>
<keyword evidence="1" id="KW-0479">Metal-binding</keyword>
<dbReference type="CDD" id="cd10917">
    <property type="entry name" value="CE4_NodB_like_6s_7s"/>
    <property type="match status" value="1"/>
</dbReference>
<reference evidence="6" key="1">
    <citation type="journal article" date="2019" name="Int. J. Syst. Evol. Microbiol.">
        <title>The Global Catalogue of Microorganisms (GCM) 10K type strain sequencing project: providing services to taxonomists for standard genome sequencing and annotation.</title>
        <authorList>
            <consortium name="The Broad Institute Genomics Platform"/>
            <consortium name="The Broad Institute Genome Sequencing Center for Infectious Disease"/>
            <person name="Wu L."/>
            <person name="Ma J."/>
        </authorList>
    </citation>
    <scope>NUCLEOTIDE SEQUENCE [LARGE SCALE GENOMIC DNA]</scope>
    <source>
        <strain evidence="6">JCM 3106</strain>
    </source>
</reference>
<dbReference type="Gene3D" id="3.20.20.370">
    <property type="entry name" value="Glycoside hydrolase/deacetylase"/>
    <property type="match status" value="1"/>
</dbReference>
<gene>
    <name evidence="5" type="ORF">GCM10017559_17110</name>
</gene>
<feature type="region of interest" description="Disordered" evidence="3">
    <location>
        <begin position="213"/>
        <end position="240"/>
    </location>
</feature>
<evidence type="ECO:0000313" key="6">
    <source>
        <dbReference type="Proteomes" id="UP001499930"/>
    </source>
</evidence>
<keyword evidence="2" id="KW-0378">Hydrolase</keyword>
<dbReference type="InterPro" id="IPR050248">
    <property type="entry name" value="Polysacc_deacetylase_ArnD"/>
</dbReference>
<dbReference type="Proteomes" id="UP001499930">
    <property type="component" value="Unassembled WGS sequence"/>
</dbReference>
<evidence type="ECO:0000256" key="1">
    <source>
        <dbReference type="ARBA" id="ARBA00022723"/>
    </source>
</evidence>
<evidence type="ECO:0000259" key="4">
    <source>
        <dbReference type="PROSITE" id="PS51677"/>
    </source>
</evidence>
<evidence type="ECO:0000256" key="2">
    <source>
        <dbReference type="ARBA" id="ARBA00022801"/>
    </source>
</evidence>
<dbReference type="InterPro" id="IPR002509">
    <property type="entry name" value="NODB_dom"/>
</dbReference>
<evidence type="ECO:0000256" key="3">
    <source>
        <dbReference type="SAM" id="MobiDB-lite"/>
    </source>
</evidence>
<sequence>MINYVDPSVVHGLTARTLSTGESGGRRVHAAYPAFAGAPRLTDRLRDTVDDELHRFTWRKNPGDTTAAPEFNVDWMLAAASKEVLGVRLRIGRSMDTGWRESRTTLWYDRADRRVMASADLIRDDVALATLAGAVKDEMTRRGTPVRLDPLRPDPRMFDSLVFNPRGDLVVEFDDGQAGPRDTGRVAVAVPSAVSEPLLSPIGLRARRAVLSAPGPSGSAQQDMLAASTDKPPARSSKAGGVDCTRARCVALTYNDGPGPGTGRLLDVLGRYGARATFFSLGSSASARPDLLRRMRDEGHLVANHTWSHRDLSRLTTLMVTSQLSRAQHAIAQAIGQAPTLMRPPYGGTDQRVATVAGELGMAVVRWNADAEDRNDPDPGAIAGRVVARTGPGSIVLMHDFHDPTVDAAPEILRRLTEAGYTFVTVPELYGGRTMRPGWIYDSGAAPEAPERLPASYPGAMRP</sequence>
<evidence type="ECO:0000313" key="5">
    <source>
        <dbReference type="EMBL" id="GAA2997151.1"/>
    </source>
</evidence>
<dbReference type="PANTHER" id="PTHR10587">
    <property type="entry name" value="GLYCOSYL TRANSFERASE-RELATED"/>
    <property type="match status" value="1"/>
</dbReference>
<dbReference type="Pfam" id="PF01522">
    <property type="entry name" value="Polysacc_deac_1"/>
    <property type="match status" value="1"/>
</dbReference>
<proteinExistence type="predicted"/>
<comment type="caution">
    <text evidence="5">The sequence shown here is derived from an EMBL/GenBank/DDBJ whole genome shotgun (WGS) entry which is preliminary data.</text>
</comment>
<dbReference type="PROSITE" id="PS51677">
    <property type="entry name" value="NODB"/>
    <property type="match status" value="1"/>
</dbReference>